<reference evidence="7" key="1">
    <citation type="journal article" date="2019" name="Int. J. Syst. Evol. Microbiol.">
        <title>The Global Catalogue of Microorganisms (GCM) 10K type strain sequencing project: providing services to taxonomists for standard genome sequencing and annotation.</title>
        <authorList>
            <consortium name="The Broad Institute Genomics Platform"/>
            <consortium name="The Broad Institute Genome Sequencing Center for Infectious Disease"/>
            <person name="Wu L."/>
            <person name="Ma J."/>
        </authorList>
    </citation>
    <scope>NUCLEOTIDE SEQUENCE [LARGE SCALE GENOMIC DNA]</scope>
    <source>
        <strain evidence="7">KCTC 52168</strain>
    </source>
</reference>
<gene>
    <name evidence="6" type="ORF">ACFOEN_15065</name>
</gene>
<dbReference type="RefSeq" id="WP_377305336.1">
    <property type="nucleotide sequence ID" value="NZ_CP180191.1"/>
</dbReference>
<dbReference type="EMBL" id="JBHRTI010000010">
    <property type="protein sequence ID" value="MFC3148946.1"/>
    <property type="molecule type" value="Genomic_DNA"/>
</dbReference>
<dbReference type="PROSITE" id="PS51352">
    <property type="entry name" value="THIOREDOXIN_2"/>
    <property type="match status" value="1"/>
</dbReference>
<comment type="subcellular location">
    <subcellularLocation>
        <location evidence="1">Cell envelope</location>
    </subcellularLocation>
</comment>
<organism evidence="6 7">
    <name type="scientific">Piscinibacterium candidicorallinum</name>
    <dbReference type="NCBI Taxonomy" id="1793872"/>
    <lineage>
        <taxon>Bacteria</taxon>
        <taxon>Pseudomonadati</taxon>
        <taxon>Pseudomonadota</taxon>
        <taxon>Betaproteobacteria</taxon>
        <taxon>Burkholderiales</taxon>
        <taxon>Piscinibacterium</taxon>
    </lineage>
</organism>
<evidence type="ECO:0000313" key="7">
    <source>
        <dbReference type="Proteomes" id="UP001595556"/>
    </source>
</evidence>
<feature type="domain" description="Thioredoxin" evidence="5">
    <location>
        <begin position="29"/>
        <end position="173"/>
    </location>
</feature>
<dbReference type="PROSITE" id="PS00194">
    <property type="entry name" value="THIOREDOXIN_1"/>
    <property type="match status" value="1"/>
</dbReference>
<dbReference type="InterPro" id="IPR036249">
    <property type="entry name" value="Thioredoxin-like_sf"/>
</dbReference>
<protein>
    <submittedName>
        <fullName evidence="6">Redoxin family protein</fullName>
    </submittedName>
</protein>
<dbReference type="InterPro" id="IPR017937">
    <property type="entry name" value="Thioredoxin_CS"/>
</dbReference>
<evidence type="ECO:0000256" key="3">
    <source>
        <dbReference type="ARBA" id="ARBA00023157"/>
    </source>
</evidence>
<dbReference type="Gene3D" id="3.40.30.10">
    <property type="entry name" value="Glutaredoxin"/>
    <property type="match status" value="1"/>
</dbReference>
<evidence type="ECO:0000256" key="4">
    <source>
        <dbReference type="ARBA" id="ARBA00023284"/>
    </source>
</evidence>
<keyword evidence="4" id="KW-0676">Redox-active center</keyword>
<sequence>MKKLIPIAVGLTALAVGAGLSWWRLAPTEPVPAAAQSFYAAQFKDADGQAVDLNQFKGKLTVVNFWATWCAPCVEEMPEFERVAKDKAAAGVRFVGIGIDSPSNIREFRQKVTVSYPLVAAGFGGSELGKAFGNQKGALPYTVLLGPNGQVLNTKLGRLHEDELRGWLKTALAGR</sequence>
<dbReference type="PANTHER" id="PTHR42852:SF6">
    <property type="entry name" value="THIOL:DISULFIDE INTERCHANGE PROTEIN DSBE"/>
    <property type="match status" value="1"/>
</dbReference>
<evidence type="ECO:0000256" key="1">
    <source>
        <dbReference type="ARBA" id="ARBA00004196"/>
    </source>
</evidence>
<evidence type="ECO:0000256" key="2">
    <source>
        <dbReference type="ARBA" id="ARBA00022748"/>
    </source>
</evidence>
<dbReference type="InterPro" id="IPR013740">
    <property type="entry name" value="Redoxin"/>
</dbReference>
<evidence type="ECO:0000313" key="6">
    <source>
        <dbReference type="EMBL" id="MFC3148946.1"/>
    </source>
</evidence>
<dbReference type="Proteomes" id="UP001595556">
    <property type="component" value="Unassembled WGS sequence"/>
</dbReference>
<keyword evidence="3" id="KW-1015">Disulfide bond</keyword>
<dbReference type="InterPro" id="IPR013766">
    <property type="entry name" value="Thioredoxin_domain"/>
</dbReference>
<name>A0ABV7HBL5_9BURK</name>
<dbReference type="Pfam" id="PF08534">
    <property type="entry name" value="Redoxin"/>
    <property type="match status" value="1"/>
</dbReference>
<evidence type="ECO:0000259" key="5">
    <source>
        <dbReference type="PROSITE" id="PS51352"/>
    </source>
</evidence>
<keyword evidence="7" id="KW-1185">Reference proteome</keyword>
<dbReference type="SUPFAM" id="SSF52833">
    <property type="entry name" value="Thioredoxin-like"/>
    <property type="match status" value="1"/>
</dbReference>
<dbReference type="CDD" id="cd02966">
    <property type="entry name" value="TlpA_like_family"/>
    <property type="match status" value="1"/>
</dbReference>
<dbReference type="InterPro" id="IPR050553">
    <property type="entry name" value="Thioredoxin_ResA/DsbE_sf"/>
</dbReference>
<dbReference type="PANTHER" id="PTHR42852">
    <property type="entry name" value="THIOL:DISULFIDE INTERCHANGE PROTEIN DSBE"/>
    <property type="match status" value="1"/>
</dbReference>
<accession>A0ABV7HBL5</accession>
<proteinExistence type="predicted"/>
<comment type="caution">
    <text evidence="6">The sequence shown here is derived from an EMBL/GenBank/DDBJ whole genome shotgun (WGS) entry which is preliminary data.</text>
</comment>
<keyword evidence="2" id="KW-0201">Cytochrome c-type biogenesis</keyword>